<protein>
    <submittedName>
        <fullName evidence="2">Putative product</fullName>
    </submittedName>
</protein>
<keyword evidence="1" id="KW-0472">Membrane</keyword>
<dbReference type="AlphaFoldDB" id="A0A6M2DYD3"/>
<keyword evidence="1" id="KW-1133">Transmembrane helix</keyword>
<keyword evidence="1" id="KW-0812">Transmembrane</keyword>
<organism evidence="2">
    <name type="scientific">Xenopsylla cheopis</name>
    <name type="common">Oriental rat flea</name>
    <name type="synonym">Pulex cheopis</name>
    <dbReference type="NCBI Taxonomy" id="163159"/>
    <lineage>
        <taxon>Eukaryota</taxon>
        <taxon>Metazoa</taxon>
        <taxon>Ecdysozoa</taxon>
        <taxon>Arthropoda</taxon>
        <taxon>Hexapoda</taxon>
        <taxon>Insecta</taxon>
        <taxon>Pterygota</taxon>
        <taxon>Neoptera</taxon>
        <taxon>Endopterygota</taxon>
        <taxon>Siphonaptera</taxon>
        <taxon>Pulicidae</taxon>
        <taxon>Xenopsyllinae</taxon>
        <taxon>Xenopsylla</taxon>
    </lineage>
</organism>
<proteinExistence type="predicted"/>
<dbReference type="EMBL" id="GIIL01007357">
    <property type="protein sequence ID" value="NOV51083.1"/>
    <property type="molecule type" value="Transcribed_RNA"/>
</dbReference>
<evidence type="ECO:0000313" key="2">
    <source>
        <dbReference type="EMBL" id="NOV51083.1"/>
    </source>
</evidence>
<feature type="transmembrane region" description="Helical" evidence="1">
    <location>
        <begin position="41"/>
        <end position="64"/>
    </location>
</feature>
<accession>A0A6M2DYD3</accession>
<reference evidence="2" key="1">
    <citation type="submission" date="2020-03" db="EMBL/GenBank/DDBJ databases">
        <title>Transcriptomic Profiling of the Digestive Tract of the Rat Flea, Xenopsylla cheopis, Following Blood Feeding and Infection with Yersinia pestis.</title>
        <authorList>
            <person name="Bland D.M."/>
            <person name="Martens C.A."/>
            <person name="Virtaneva K."/>
            <person name="Kanakabandi K."/>
            <person name="Long D."/>
            <person name="Rosenke R."/>
            <person name="Saturday G.A."/>
            <person name="Hoyt F.H."/>
            <person name="Bruno D.P."/>
            <person name="Ribeiro J.M.C."/>
            <person name="Hinnebusch J."/>
        </authorList>
    </citation>
    <scope>NUCLEOTIDE SEQUENCE</scope>
</reference>
<feature type="transmembrane region" description="Helical" evidence="1">
    <location>
        <begin position="6"/>
        <end position="29"/>
    </location>
</feature>
<sequence>MVSSTFLLEIRTVICLASCRYTVSIHWLIFSKVMSKKWPILSRRLATITAATPFAYATNMIYLGNFTSRSPSYMIFHRSGPRTEPRRTPPVTLYSFGSSFASYFSTLFVK</sequence>
<name>A0A6M2DYD3_XENCH</name>
<evidence type="ECO:0000256" key="1">
    <source>
        <dbReference type="SAM" id="Phobius"/>
    </source>
</evidence>